<protein>
    <recommendedName>
        <fullName evidence="7">DNA repair protein RAD14</fullName>
    </recommendedName>
</protein>
<evidence type="ECO:0000313" key="5">
    <source>
        <dbReference type="EMBL" id="KOB60861.1"/>
    </source>
</evidence>
<dbReference type="GO" id="GO:0070914">
    <property type="term" value="P:UV-damage excision repair"/>
    <property type="evidence" value="ECO:0007669"/>
    <property type="project" value="TreeGrafter"/>
</dbReference>
<evidence type="ECO:0000256" key="3">
    <source>
        <dbReference type="ARBA" id="ARBA00023242"/>
    </source>
</evidence>
<keyword evidence="2" id="KW-0862">Zinc</keyword>
<evidence type="ECO:0000256" key="1">
    <source>
        <dbReference type="ARBA" id="ARBA00004123"/>
    </source>
</evidence>
<keyword evidence="4" id="KW-1133">Transmembrane helix</keyword>
<dbReference type="PANTHER" id="PTHR10142">
    <property type="entry name" value="DNA REPAIR PROTEIN COMPLEMENTING XP-A CELLS"/>
    <property type="match status" value="1"/>
</dbReference>
<dbReference type="AlphaFoldDB" id="A0A0L7KCP7"/>
<dbReference type="SUPFAM" id="SSF46955">
    <property type="entry name" value="Putative DNA-binding domain"/>
    <property type="match status" value="1"/>
</dbReference>
<dbReference type="KEGG" id="pfh:PFHG_02593"/>
<accession>A0A0L7KCP7</accession>
<organism evidence="5 6">
    <name type="scientific">Plasmodium falciparum (isolate HB3)</name>
    <dbReference type="NCBI Taxonomy" id="137071"/>
    <lineage>
        <taxon>Eukaryota</taxon>
        <taxon>Sar</taxon>
        <taxon>Alveolata</taxon>
        <taxon>Apicomplexa</taxon>
        <taxon>Aconoidasida</taxon>
        <taxon>Haemosporida</taxon>
        <taxon>Plasmodiidae</taxon>
        <taxon>Plasmodium</taxon>
        <taxon>Plasmodium (Laverania)</taxon>
    </lineage>
</organism>
<dbReference type="GO" id="GO:0000110">
    <property type="term" value="C:nucleotide-excision repair factor 1 complex"/>
    <property type="evidence" value="ECO:0007669"/>
    <property type="project" value="TreeGrafter"/>
</dbReference>
<evidence type="ECO:0000256" key="2">
    <source>
        <dbReference type="ARBA" id="ARBA00022833"/>
    </source>
</evidence>
<dbReference type="InterPro" id="IPR037129">
    <property type="entry name" value="XPA_sf"/>
</dbReference>
<dbReference type="InterPro" id="IPR000465">
    <property type="entry name" value="XPA/RAD14"/>
</dbReference>
<dbReference type="GO" id="GO:1901255">
    <property type="term" value="P:nucleotide-excision repair involved in interstrand cross-link repair"/>
    <property type="evidence" value="ECO:0007669"/>
    <property type="project" value="TreeGrafter"/>
</dbReference>
<dbReference type="EMBL" id="CH671978">
    <property type="protein sequence ID" value="KOB60861.1"/>
    <property type="molecule type" value="Genomic_DNA"/>
</dbReference>
<dbReference type="PANTHER" id="PTHR10142:SF0">
    <property type="entry name" value="DNA REPAIR PROTEIN COMPLEMENTING XP-A CELLS"/>
    <property type="match status" value="1"/>
</dbReference>
<dbReference type="Gene3D" id="3.90.530.10">
    <property type="entry name" value="XPA C-terminal domain"/>
    <property type="match status" value="1"/>
</dbReference>
<dbReference type="Proteomes" id="UP000054289">
    <property type="component" value="Unassembled WGS sequence"/>
</dbReference>
<dbReference type="GO" id="GO:0000715">
    <property type="term" value="P:nucleotide-excision repair, DNA damage recognition"/>
    <property type="evidence" value="ECO:0007669"/>
    <property type="project" value="TreeGrafter"/>
</dbReference>
<feature type="transmembrane region" description="Helical" evidence="4">
    <location>
        <begin position="7"/>
        <end position="36"/>
    </location>
</feature>
<keyword evidence="3" id="KW-0539">Nucleus</keyword>
<comment type="subcellular location">
    <subcellularLocation>
        <location evidence="1">Nucleus</location>
    </subcellularLocation>
</comment>
<sequence length="401" mass="48131">MTTPSSLFSFIFFIVFIFSLFFIYLFIAIFVFPFVLKNLIHSDDSQNDEEKVSYNNILFENNTSDEIDYFDDRLPHINFYLKFQKKDFVQNFFDKVTREQNAEKDIETLTNPYDIHEIDNEYKYEDTNMNNNINNNEGGFLLDNDEDDNNNLYIINNNNNNIHRDHLYLDIKDDIFHLDDQEEYTKKINENFQKNKNEFIFSIERVMENEEENIKSDKCFLCNKKKKNYNETLVHINIYLCKECKALDNNFRMISLTKLIKKYSLNTYDLSKYEKQLALLSTKNPRGYMKQMKLYFIFQIKEIALRKHGSLLTVKNLYNNKLLNINSSSSTNKINKTSKLIHKFKKTKTIYSKDVRNMEKLKIICEDNEHDFDTPVCINQNDNTYNKKCKKCSYCVEYMQF</sequence>
<dbReference type="InterPro" id="IPR009061">
    <property type="entry name" value="DNA-bd_dom_put_sf"/>
</dbReference>
<gene>
    <name evidence="5" type="ORF">PFHG_02593</name>
</gene>
<reference evidence="6" key="2">
    <citation type="submission" date="2006-03" db="EMBL/GenBank/DDBJ databases">
        <title>The genome sequence of the Plasmodium falciparum HB3.</title>
        <authorList>
            <consortium name="The Broad Institute Genome Sequencing Platform"/>
            <person name="Birren B."/>
            <person name="Lander E."/>
            <person name="Galagan J."/>
            <person name="Nusbaum C."/>
            <person name="Devon K."/>
            <person name="Henn M."/>
            <person name="Jaffe D."/>
            <person name="Butler J."/>
            <person name="Alvarez P."/>
            <person name="Gnerre S."/>
            <person name="Grabherr M."/>
            <person name="Kleber M."/>
            <person name="Mauceli E."/>
            <person name="Brockman W."/>
            <person name="MacCallum I.A."/>
            <person name="Rounsley S."/>
            <person name="Young S."/>
            <person name="LaButti K."/>
            <person name="Pushparaj V."/>
            <person name="DeCaprio D."/>
            <person name="Crawford M."/>
            <person name="Koehrsen M."/>
            <person name="Engels R."/>
            <person name="Montgomery P."/>
            <person name="Pearson M."/>
            <person name="Howarth C."/>
            <person name="Larson L."/>
            <person name="Luoma S."/>
            <person name="White J."/>
            <person name="Kodira C."/>
            <person name="Zeng Q."/>
            <person name="Oleary S."/>
            <person name="Yandava C."/>
            <person name="Alvarado L."/>
            <person name="Wirth D."/>
            <person name="Volkman S."/>
            <person name="Hartl D."/>
        </authorList>
    </citation>
    <scope>NUCLEOTIDE SEQUENCE [LARGE SCALE GENOMIC DNA]</scope>
</reference>
<proteinExistence type="predicted"/>
<dbReference type="GO" id="GO:0006284">
    <property type="term" value="P:base-excision repair"/>
    <property type="evidence" value="ECO:0007669"/>
    <property type="project" value="TreeGrafter"/>
</dbReference>
<dbReference type="OrthoDB" id="68328at2759"/>
<name>A0A0L7KCP7_PLAFX</name>
<keyword evidence="4" id="KW-0472">Membrane</keyword>
<keyword evidence="4" id="KW-0812">Transmembrane</keyword>
<evidence type="ECO:0000313" key="6">
    <source>
        <dbReference type="Proteomes" id="UP000054289"/>
    </source>
</evidence>
<reference evidence="5 6" key="1">
    <citation type="submission" date="2006-03" db="EMBL/GenBank/DDBJ databases">
        <title>Annotation of Plasmodium falciparum HB3.</title>
        <authorList>
            <consortium name="The Broad Institute Genome Sequencing Platform"/>
            <person name="Volkman S.K."/>
            <person name="Neafsey D.E."/>
            <person name="Dash A.P."/>
            <person name="Chitnis C.E."/>
            <person name="Hartl D.L."/>
            <person name="Young S.K."/>
            <person name="Zeng Q."/>
            <person name="Koehrsen M."/>
            <person name="Alvarado L."/>
            <person name="Berlin A."/>
            <person name="Borenstein D."/>
            <person name="Chapman S.B."/>
            <person name="Chen Z."/>
            <person name="Engels R."/>
            <person name="Freedman E."/>
            <person name="Gellesch M."/>
            <person name="Goldberg J."/>
            <person name="Griggs A."/>
            <person name="Gujja S."/>
            <person name="Heilman E.R."/>
            <person name="Heiman D.I."/>
            <person name="Howarth C."/>
            <person name="Jen D."/>
            <person name="Larson L."/>
            <person name="Mehta T."/>
            <person name="Neiman D."/>
            <person name="Park D."/>
            <person name="Pearson M."/>
            <person name="Roberts A."/>
            <person name="Saif S."/>
            <person name="Shea T."/>
            <person name="Shenoy N."/>
            <person name="Sisk P."/>
            <person name="Stolte C."/>
            <person name="Sykes S."/>
            <person name="Walk T."/>
            <person name="White J."/>
            <person name="Yandava C."/>
            <person name="Haas B."/>
            <person name="Henn M.R."/>
            <person name="Nusbaum C."/>
            <person name="Birren B."/>
        </authorList>
    </citation>
    <scope>NUCLEOTIDE SEQUENCE [LARGE SCALE GENOMIC DNA]</scope>
    <source>
        <strain evidence="5">HB3</strain>
    </source>
</reference>
<evidence type="ECO:0008006" key="7">
    <source>
        <dbReference type="Google" id="ProtNLM"/>
    </source>
</evidence>
<dbReference type="GO" id="GO:0003684">
    <property type="term" value="F:damaged DNA binding"/>
    <property type="evidence" value="ECO:0007669"/>
    <property type="project" value="InterPro"/>
</dbReference>
<evidence type="ECO:0000256" key="4">
    <source>
        <dbReference type="SAM" id="Phobius"/>
    </source>
</evidence>
<dbReference type="CDD" id="cd21075">
    <property type="entry name" value="DBD_XPA-like"/>
    <property type="match status" value="1"/>
</dbReference>